<evidence type="ECO:0000313" key="3">
    <source>
        <dbReference type="Proteomes" id="UP000188320"/>
    </source>
</evidence>
<protein>
    <submittedName>
        <fullName evidence="2">Uncharacterized protein</fullName>
    </submittedName>
</protein>
<feature type="compositionally biased region" description="Low complexity" evidence="1">
    <location>
        <begin position="561"/>
        <end position="582"/>
    </location>
</feature>
<keyword evidence="3" id="KW-1185">Reference proteome</keyword>
<feature type="compositionally biased region" description="Low complexity" evidence="1">
    <location>
        <begin position="852"/>
        <end position="865"/>
    </location>
</feature>
<dbReference type="Proteomes" id="UP000188320">
    <property type="component" value="Unassembled WGS sequence"/>
</dbReference>
<evidence type="ECO:0000313" key="2">
    <source>
        <dbReference type="EMBL" id="OMH80342.1"/>
    </source>
</evidence>
<comment type="caution">
    <text evidence="2">The sequence shown here is derived from an EMBL/GenBank/DDBJ whole genome shotgun (WGS) entry which is preliminary data.</text>
</comment>
<feature type="compositionally biased region" description="Low complexity" evidence="1">
    <location>
        <begin position="600"/>
        <end position="639"/>
    </location>
</feature>
<feature type="region of interest" description="Disordered" evidence="1">
    <location>
        <begin position="414"/>
        <end position="489"/>
    </location>
</feature>
<feature type="non-terminal residue" evidence="2">
    <location>
        <position position="865"/>
    </location>
</feature>
<reference evidence="3" key="1">
    <citation type="submission" date="2017-01" db="EMBL/GenBank/DDBJ databases">
        <authorList>
            <person name="Wang Y."/>
            <person name="White M."/>
            <person name="Kvist S."/>
            <person name="Moncalvo J.-M."/>
        </authorList>
    </citation>
    <scope>NUCLEOTIDE SEQUENCE [LARGE SCALE GENOMIC DNA]</scope>
    <source>
        <strain evidence="3">COL-18-3</strain>
    </source>
</reference>
<feature type="compositionally biased region" description="Basic residues" evidence="1">
    <location>
        <begin position="460"/>
        <end position="472"/>
    </location>
</feature>
<evidence type="ECO:0000256" key="1">
    <source>
        <dbReference type="SAM" id="MobiDB-lite"/>
    </source>
</evidence>
<organism evidence="2 3">
    <name type="scientific">Zancudomyces culisetae</name>
    <name type="common">Gut fungus</name>
    <name type="synonym">Smittium culisetae</name>
    <dbReference type="NCBI Taxonomy" id="1213189"/>
    <lineage>
        <taxon>Eukaryota</taxon>
        <taxon>Fungi</taxon>
        <taxon>Fungi incertae sedis</taxon>
        <taxon>Zoopagomycota</taxon>
        <taxon>Kickxellomycotina</taxon>
        <taxon>Harpellomycetes</taxon>
        <taxon>Harpellales</taxon>
        <taxon>Legeriomycetaceae</taxon>
        <taxon>Zancudomyces</taxon>
    </lineage>
</organism>
<feature type="compositionally biased region" description="Low complexity" evidence="1">
    <location>
        <begin position="414"/>
        <end position="449"/>
    </location>
</feature>
<feature type="region of interest" description="Disordered" evidence="1">
    <location>
        <begin position="600"/>
        <end position="676"/>
    </location>
</feature>
<sequence length="865" mass="94026">MKYLKLGWYISVAYSVSGTHIDIFERNQQGVQLSEHIGYTDTSFGQSHNTLNKDTKCNIGINRNLANGIGSRPEASITKYYKYNNKNSDTDGARKSISDLSQSRLELDDNYKDESKIYSPLAHSFNEYTEGSERRLPNCRRRFKRCSIKQAKKKILIECKMKCIESEEDNGVINKCIKSCYSQTRDLSKRKIWKELKPKRCLTSCKGCSKCTTSRKTKVKALFSDPAFSGLIAAFKEAKSNNAFKAKIKINVVGGKIKTQVIRVIKPISTPKANTATSSSMTKTFAFTVAKTTAVDKIAPINLAAPKSLKSSTMSSTELNVATNAKILSISNKKTKNIPSKTQSYLSKIKSSKWKSNEKLKKKYIRTATSVPKTRKLMPTSSMPALTTTSEKYVASPTIRAAVVRMVGAVVTPSTPAASTPLSSAKSLTTPTLKPTPTTSPVAVPSSRTYSKQKWDDKKQRRKQTKQRKLSSRSKLSTPTSTSSSSAQIQSVQAAVARMVGAVVTPSTPAASTPLSSAKSLTTPTLRSTPKSSSVAVPSSRSYSKQKWGDKQQRRKRTKQQKLSSRSKLSTPTSASSSRAQIQSAQAAVARMVGAVITPSTSAASTPLSLSTKSLTTPTLRSTPKSSSVAVPSSRSYSKQKWGDKQQRRKRTKQQKLSSRSKLSTPTSASSSRAQIQSAQAAVARMVGAVITPSTSAASTPLSLSTKSLTTPTLRSTPKSSSVAVPSSRSYSKQKWGDKQQRRKRTKQQKLSSRSKSPTPTSTSSSRAQIQSAQAAVARMVGAVITPSTSAASTPLSLSTKSLTTPTLKPTPTTSSIAVPSSRTHSKQKWGDEWRKKIERQKARSKARSRPHTPTSTSSSRAQIQ</sequence>
<feature type="region of interest" description="Disordered" evidence="1">
    <location>
        <begin position="694"/>
        <end position="773"/>
    </location>
</feature>
<feature type="compositionally biased region" description="Low complexity" evidence="1">
    <location>
        <begin position="749"/>
        <end position="773"/>
    </location>
</feature>
<feature type="compositionally biased region" description="Low complexity" evidence="1">
    <location>
        <begin position="506"/>
        <end position="545"/>
    </location>
</feature>
<feature type="compositionally biased region" description="Basic and acidic residues" evidence="1">
    <location>
        <begin position="829"/>
        <end position="842"/>
    </location>
</feature>
<proteinExistence type="predicted"/>
<accession>A0A1R1PHL1</accession>
<feature type="compositionally biased region" description="Low complexity" evidence="1">
    <location>
        <begin position="788"/>
        <end position="816"/>
    </location>
</feature>
<feature type="compositionally biased region" description="Low complexity" evidence="1">
    <location>
        <begin position="473"/>
        <end position="486"/>
    </location>
</feature>
<feature type="region of interest" description="Disordered" evidence="1">
    <location>
        <begin position="788"/>
        <end position="865"/>
    </location>
</feature>
<gene>
    <name evidence="2" type="ORF">AX774_g6223</name>
</gene>
<feature type="compositionally biased region" description="Low complexity" evidence="1">
    <location>
        <begin position="655"/>
        <end position="676"/>
    </location>
</feature>
<feature type="compositionally biased region" description="Low complexity" evidence="1">
    <location>
        <begin position="694"/>
        <end position="733"/>
    </location>
</feature>
<dbReference type="EMBL" id="LSSK01001220">
    <property type="protein sequence ID" value="OMH80342.1"/>
    <property type="molecule type" value="Genomic_DNA"/>
</dbReference>
<dbReference type="AlphaFoldDB" id="A0A1R1PHL1"/>
<feature type="region of interest" description="Disordered" evidence="1">
    <location>
        <begin position="506"/>
        <end position="582"/>
    </location>
</feature>
<name>A0A1R1PHL1_ZANCU</name>